<feature type="compositionally biased region" description="Polar residues" evidence="1">
    <location>
        <begin position="187"/>
        <end position="205"/>
    </location>
</feature>
<name>A0A370TVY3_9HELO</name>
<sequence length="248" mass="26517">MLNDTVGHRFLIRLHGALIRWIRYGKIGDSQAAGRNAGPVRALSAVTDMPTQRLAMTLISRHSTLSVRTAFPRTSKQDVLSQETNSSLKSAGALLGKSTLGPCHTIRLEQTPSHSGVFTGQGHSGISSSTAVGRSSELFSIVFAVVISLPGLYQASTLELLAARLAGNSNLVHIDWEKEMELDNMTFGSPRSANGQKTPTRSTEGISVPLKGPTGFLGTAILRQLVHLAHIAHDHCAAIRVNAQGEPR</sequence>
<dbReference type="GeneID" id="43596874"/>
<evidence type="ECO:0000313" key="2">
    <source>
        <dbReference type="EMBL" id="RDL39685.1"/>
    </source>
</evidence>
<proteinExistence type="predicted"/>
<feature type="region of interest" description="Disordered" evidence="1">
    <location>
        <begin position="187"/>
        <end position="207"/>
    </location>
</feature>
<reference evidence="2 3" key="1">
    <citation type="journal article" date="2018" name="IMA Fungus">
        <title>IMA Genome-F 9: Draft genome sequence of Annulohypoxylon stygium, Aspergillus mulundensis, Berkeleyomyces basicola (syn. Thielaviopsis basicola), Ceratocystis smalleyi, two Cercospora beticola strains, Coleophoma cylindrospora, Fusarium fracticaudum, Phialophora cf. hyalina, and Morchella septimelata.</title>
        <authorList>
            <person name="Wingfield B.D."/>
            <person name="Bills G.F."/>
            <person name="Dong Y."/>
            <person name="Huang W."/>
            <person name="Nel W.J."/>
            <person name="Swalarsk-Parry B.S."/>
            <person name="Vaghefi N."/>
            <person name="Wilken P.M."/>
            <person name="An Z."/>
            <person name="de Beer Z.W."/>
            <person name="De Vos L."/>
            <person name="Chen L."/>
            <person name="Duong T.A."/>
            <person name="Gao Y."/>
            <person name="Hammerbacher A."/>
            <person name="Kikkert J.R."/>
            <person name="Li Y."/>
            <person name="Li H."/>
            <person name="Li K."/>
            <person name="Li Q."/>
            <person name="Liu X."/>
            <person name="Ma X."/>
            <person name="Naidoo K."/>
            <person name="Pethybridge S.J."/>
            <person name="Sun J."/>
            <person name="Steenkamp E.T."/>
            <person name="van der Nest M.A."/>
            <person name="van Wyk S."/>
            <person name="Wingfield M.J."/>
            <person name="Xiong C."/>
            <person name="Yue Q."/>
            <person name="Zhang X."/>
        </authorList>
    </citation>
    <scope>NUCLEOTIDE SEQUENCE [LARGE SCALE GENOMIC DNA]</scope>
    <source>
        <strain evidence="2 3">BP 5553</strain>
    </source>
</reference>
<evidence type="ECO:0000313" key="3">
    <source>
        <dbReference type="Proteomes" id="UP000254866"/>
    </source>
</evidence>
<dbReference type="AlphaFoldDB" id="A0A370TVY3"/>
<dbReference type="EMBL" id="NPIC01000002">
    <property type="protein sequence ID" value="RDL39685.1"/>
    <property type="molecule type" value="Genomic_DNA"/>
</dbReference>
<comment type="caution">
    <text evidence="2">The sequence shown here is derived from an EMBL/GenBank/DDBJ whole genome shotgun (WGS) entry which is preliminary data.</text>
</comment>
<evidence type="ECO:0000256" key="1">
    <source>
        <dbReference type="SAM" id="MobiDB-lite"/>
    </source>
</evidence>
<gene>
    <name evidence="2" type="ORF">BP5553_04025</name>
</gene>
<keyword evidence="3" id="KW-1185">Reference proteome</keyword>
<protein>
    <submittedName>
        <fullName evidence="2">Uncharacterized protein</fullName>
    </submittedName>
</protein>
<organism evidence="2 3">
    <name type="scientific">Venustampulla echinocandica</name>
    <dbReference type="NCBI Taxonomy" id="2656787"/>
    <lineage>
        <taxon>Eukaryota</taxon>
        <taxon>Fungi</taxon>
        <taxon>Dikarya</taxon>
        <taxon>Ascomycota</taxon>
        <taxon>Pezizomycotina</taxon>
        <taxon>Leotiomycetes</taxon>
        <taxon>Helotiales</taxon>
        <taxon>Pleuroascaceae</taxon>
        <taxon>Venustampulla</taxon>
    </lineage>
</organism>
<dbReference type="Proteomes" id="UP000254866">
    <property type="component" value="Unassembled WGS sequence"/>
</dbReference>
<dbReference type="RefSeq" id="XP_031872341.1">
    <property type="nucleotide sequence ID" value="XM_032012648.1"/>
</dbReference>
<accession>A0A370TVY3</accession>
<dbReference type="OrthoDB" id="416786at2759"/>
<dbReference type="STRING" id="2656787.A0A370TVY3"/>